<accession>A0A8J4B2F4</accession>
<evidence type="ECO:0000313" key="2">
    <source>
        <dbReference type="EMBL" id="GIL50041.1"/>
    </source>
</evidence>
<name>A0A8J4B2F4_9CHLO</name>
<dbReference type="EMBL" id="BNCO01000008">
    <property type="protein sequence ID" value="GIL50041.1"/>
    <property type="molecule type" value="Genomic_DNA"/>
</dbReference>
<feature type="compositionally biased region" description="Low complexity" evidence="1">
    <location>
        <begin position="32"/>
        <end position="41"/>
    </location>
</feature>
<gene>
    <name evidence="2" type="ORF">Vafri_6355</name>
</gene>
<feature type="region of interest" description="Disordered" evidence="1">
    <location>
        <begin position="32"/>
        <end position="90"/>
    </location>
</feature>
<keyword evidence="3" id="KW-1185">Reference proteome</keyword>
<comment type="caution">
    <text evidence="2">The sequence shown here is derived from an EMBL/GenBank/DDBJ whole genome shotgun (WGS) entry which is preliminary data.</text>
</comment>
<sequence length="411" mass="40955">MALKKSSRVSVSKASDLSTLEAVERALQATGFANAANTATGSPAAQLERRGTANVRNLNPQRRQGGGSYPGPRGGDMSTRDVAVSHVGGGSGTTVPRLNLVKADGISMGLESEVPYSPLRDVLQTEAQVSSIASLEPLSASNASLDDVLIPRMETDSPDLSGPLGRGLDQLAEQLSGSTIFDTDAITPANTLMSRTVVGTSLGSEDTFGLMSRGRVSAVAARQQQLGELAAMSEMLAARLEALGLGQSTGSAVGGRLEPGDVADSQASGSVRTGGVDAASLMSSVNFSPRVNAPVGAGGGGGVTAAVPGAGVGLMGMGGGLSSTTRSAADTPLLGSANAEALAGLTLPQQQSSVITVGQSALEDDGQEQDDNGAAELEAADPHAGDEGALSTIASVDTISDDDDGGASLLP</sequence>
<reference evidence="2" key="1">
    <citation type="journal article" date="2021" name="Proc. Natl. Acad. Sci. U.S.A.">
        <title>Three genomes in the algal genus Volvox reveal the fate of a haploid sex-determining region after a transition to homothallism.</title>
        <authorList>
            <person name="Yamamoto K."/>
            <person name="Hamaji T."/>
            <person name="Kawai-Toyooka H."/>
            <person name="Matsuzaki R."/>
            <person name="Takahashi F."/>
            <person name="Nishimura Y."/>
            <person name="Kawachi M."/>
            <person name="Noguchi H."/>
            <person name="Minakuchi Y."/>
            <person name="Umen J.G."/>
            <person name="Toyoda A."/>
            <person name="Nozaki H."/>
        </authorList>
    </citation>
    <scope>NUCLEOTIDE SEQUENCE</scope>
    <source>
        <strain evidence="2">NIES-3780</strain>
    </source>
</reference>
<protein>
    <submittedName>
        <fullName evidence="2">Uncharacterized protein</fullName>
    </submittedName>
</protein>
<feature type="region of interest" description="Disordered" evidence="1">
    <location>
        <begin position="379"/>
        <end position="411"/>
    </location>
</feature>
<dbReference type="AlphaFoldDB" id="A0A8J4B2F4"/>
<organism evidence="2 3">
    <name type="scientific">Volvox africanus</name>
    <dbReference type="NCBI Taxonomy" id="51714"/>
    <lineage>
        <taxon>Eukaryota</taxon>
        <taxon>Viridiplantae</taxon>
        <taxon>Chlorophyta</taxon>
        <taxon>core chlorophytes</taxon>
        <taxon>Chlorophyceae</taxon>
        <taxon>CS clade</taxon>
        <taxon>Chlamydomonadales</taxon>
        <taxon>Volvocaceae</taxon>
        <taxon>Volvox</taxon>
    </lineage>
</organism>
<evidence type="ECO:0000256" key="1">
    <source>
        <dbReference type="SAM" id="MobiDB-lite"/>
    </source>
</evidence>
<feature type="compositionally biased region" description="Gly residues" evidence="1">
    <location>
        <begin position="64"/>
        <end position="74"/>
    </location>
</feature>
<proteinExistence type="predicted"/>
<dbReference type="Proteomes" id="UP000747399">
    <property type="component" value="Unassembled WGS sequence"/>
</dbReference>
<evidence type="ECO:0000313" key="3">
    <source>
        <dbReference type="Proteomes" id="UP000747399"/>
    </source>
</evidence>